<organism evidence="2 3">
    <name type="scientific">Halosimplex aquaticum</name>
    <dbReference type="NCBI Taxonomy" id="3026162"/>
    <lineage>
        <taxon>Archaea</taxon>
        <taxon>Methanobacteriati</taxon>
        <taxon>Methanobacteriota</taxon>
        <taxon>Stenosarchaea group</taxon>
        <taxon>Halobacteria</taxon>
        <taxon>Halobacteriales</taxon>
        <taxon>Haloarculaceae</taxon>
        <taxon>Halosimplex</taxon>
    </lineage>
</organism>
<dbReference type="RefSeq" id="WP_274322699.1">
    <property type="nucleotide sequence ID" value="NZ_CP118158.1"/>
</dbReference>
<dbReference type="Proteomes" id="UP001596432">
    <property type="component" value="Unassembled WGS sequence"/>
</dbReference>
<evidence type="ECO:0000313" key="2">
    <source>
        <dbReference type="EMBL" id="MFC7141619.1"/>
    </source>
</evidence>
<feature type="region of interest" description="Disordered" evidence="1">
    <location>
        <begin position="204"/>
        <end position="252"/>
    </location>
</feature>
<dbReference type="AlphaFoldDB" id="A0ABD5Y7B7"/>
<sequence>MPPFTRRRALQAAVGLAAGFAGCNDSSGGGRSPTPSAPRGPDDDHVALDPEYVTLRASDYELGDRFAWFLADPADRPTDGGTVDRSDRQTRGLIADRATAETLTIEEGGVADTEISDSPEAVREFVAATDFDRETLYLHHELTDECYRLVLCHVSWADREVEIRYGRFLRDHDVACEADARDGHLTVVRIPAALDPKRYELGGTGVGNGHCFPPPGERGRPTPPVTAPGTTADTDAEAGTPADAASRDGRTR</sequence>
<feature type="region of interest" description="Disordered" evidence="1">
    <location>
        <begin position="21"/>
        <end position="47"/>
    </location>
</feature>
<dbReference type="PROSITE" id="PS51257">
    <property type="entry name" value="PROKAR_LIPOPROTEIN"/>
    <property type="match status" value="1"/>
</dbReference>
<evidence type="ECO:0000313" key="3">
    <source>
        <dbReference type="Proteomes" id="UP001596432"/>
    </source>
</evidence>
<protein>
    <recommendedName>
        <fullName evidence="4">Lipoprotein</fullName>
    </recommendedName>
</protein>
<proteinExistence type="predicted"/>
<name>A0ABD5Y7B7_9EURY</name>
<gene>
    <name evidence="2" type="ORF">ACFQMA_17495</name>
</gene>
<evidence type="ECO:0000256" key="1">
    <source>
        <dbReference type="SAM" id="MobiDB-lite"/>
    </source>
</evidence>
<reference evidence="2 3" key="1">
    <citation type="journal article" date="2019" name="Int. J. Syst. Evol. Microbiol.">
        <title>The Global Catalogue of Microorganisms (GCM) 10K type strain sequencing project: providing services to taxonomists for standard genome sequencing and annotation.</title>
        <authorList>
            <consortium name="The Broad Institute Genomics Platform"/>
            <consortium name="The Broad Institute Genome Sequencing Center for Infectious Disease"/>
            <person name="Wu L."/>
            <person name="Ma J."/>
        </authorList>
    </citation>
    <scope>NUCLEOTIDE SEQUENCE [LARGE SCALE GENOMIC DNA]</scope>
    <source>
        <strain evidence="2 3">XZYJT29</strain>
    </source>
</reference>
<dbReference type="GeneID" id="78821937"/>
<keyword evidence="3" id="KW-1185">Reference proteome</keyword>
<comment type="caution">
    <text evidence="2">The sequence shown here is derived from an EMBL/GenBank/DDBJ whole genome shotgun (WGS) entry which is preliminary data.</text>
</comment>
<evidence type="ECO:0008006" key="4">
    <source>
        <dbReference type="Google" id="ProtNLM"/>
    </source>
</evidence>
<feature type="compositionally biased region" description="Pro residues" evidence="1">
    <location>
        <begin position="212"/>
        <end position="226"/>
    </location>
</feature>
<feature type="compositionally biased region" description="Low complexity" evidence="1">
    <location>
        <begin position="227"/>
        <end position="244"/>
    </location>
</feature>
<dbReference type="EMBL" id="JBHTAS010000001">
    <property type="protein sequence ID" value="MFC7141619.1"/>
    <property type="molecule type" value="Genomic_DNA"/>
</dbReference>
<accession>A0ABD5Y7B7</accession>